<protein>
    <submittedName>
        <fullName evidence="1">Uncharacterized protein</fullName>
    </submittedName>
</protein>
<dbReference type="Proteomes" id="UP001317613">
    <property type="component" value="Chromosome"/>
</dbReference>
<evidence type="ECO:0000313" key="1">
    <source>
        <dbReference type="EMBL" id="BDQ60193.1"/>
    </source>
</evidence>
<reference evidence="1" key="1">
    <citation type="submission" date="2022-08" db="EMBL/GenBank/DDBJ databases">
        <title>Molecular epidemiological analysis of five strains of VanD-type vancomycin-resistant Enterococcus faecalis.</title>
        <authorList>
            <person name="Mimura K."/>
            <person name="Hashimoto Y."/>
            <person name="Tomita H."/>
        </authorList>
    </citation>
    <scope>NUCLEOTIDE SEQUENCE</scope>
    <source>
        <strain evidence="1">SVR2332</strain>
    </source>
</reference>
<dbReference type="EMBL" id="AP026729">
    <property type="protein sequence ID" value="BDQ60193.1"/>
    <property type="molecule type" value="Genomic_DNA"/>
</dbReference>
<sequence>MAKKNVVSATFRDNEAAYLAGVAAANETKTNKVGFVGGEEGVVIDRFQAGFEKGVADAAKELGKEITVDTKYAASFADPAKGKALAAAMYQNGVDIIFHASGATGQGVFQEAKDLNESGSGDKVWVIGVDRDQDADGKYKTKDGKEDNFTLTSTLKGVGTAVQDIANRALEDKFPGGEHLVYGLKDGGVDLTDGYLNDKTKEAVKTAKDKVISGDVKVPEKPE</sequence>
<evidence type="ECO:0000313" key="2">
    <source>
        <dbReference type="Proteomes" id="UP001317613"/>
    </source>
</evidence>
<gene>
    <name evidence="1" type="ORF">EfsSVR2332_02710</name>
</gene>
<proteinExistence type="predicted"/>
<accession>A0AC59HKD9</accession>
<organism evidence="1 2">
    <name type="scientific">Enterococcus faecalis</name>
    <name type="common">Streptococcus faecalis</name>
    <dbReference type="NCBI Taxonomy" id="1351"/>
    <lineage>
        <taxon>Bacteria</taxon>
        <taxon>Bacillati</taxon>
        <taxon>Bacillota</taxon>
        <taxon>Bacilli</taxon>
        <taxon>Lactobacillales</taxon>
        <taxon>Enterococcaceae</taxon>
        <taxon>Enterococcus</taxon>
    </lineage>
</organism>
<name>A0AC59HKD9_ENTFL</name>